<dbReference type="InterPro" id="IPR019734">
    <property type="entry name" value="TPR_rpt"/>
</dbReference>
<feature type="region of interest" description="Disordered" evidence="2">
    <location>
        <begin position="26"/>
        <end position="76"/>
    </location>
</feature>
<keyword evidence="3" id="KW-0732">Signal</keyword>
<evidence type="ECO:0000313" key="5">
    <source>
        <dbReference type="Proteomes" id="UP000294599"/>
    </source>
</evidence>
<dbReference type="RefSeq" id="WP_123521860.1">
    <property type="nucleotide sequence ID" value="NZ_JBHLWF010000005.1"/>
</dbReference>
<feature type="repeat" description="TPR" evidence="1">
    <location>
        <begin position="77"/>
        <end position="110"/>
    </location>
</feature>
<dbReference type="Pfam" id="PF14559">
    <property type="entry name" value="TPR_19"/>
    <property type="match status" value="1"/>
</dbReference>
<feature type="compositionally biased region" description="Low complexity" evidence="2">
    <location>
        <begin position="52"/>
        <end position="66"/>
    </location>
</feature>
<name>A0A4S3KZW9_9GAMM</name>
<dbReference type="Pfam" id="PF13414">
    <property type="entry name" value="TPR_11"/>
    <property type="match status" value="1"/>
</dbReference>
<dbReference type="EMBL" id="SMAF01000001">
    <property type="protein sequence ID" value="TCT01217.1"/>
    <property type="molecule type" value="Genomic_DNA"/>
</dbReference>
<proteinExistence type="predicted"/>
<dbReference type="PROSITE" id="PS50293">
    <property type="entry name" value="TPR_REGION"/>
    <property type="match status" value="1"/>
</dbReference>
<dbReference type="SUPFAM" id="SSF48452">
    <property type="entry name" value="TPR-like"/>
    <property type="match status" value="1"/>
</dbReference>
<dbReference type="PANTHER" id="PTHR12558:SF13">
    <property type="entry name" value="CELL DIVISION CYCLE PROTEIN 27 HOMOLOG"/>
    <property type="match status" value="1"/>
</dbReference>
<dbReference type="InterPro" id="IPR011990">
    <property type="entry name" value="TPR-like_helical_dom_sf"/>
</dbReference>
<dbReference type="AlphaFoldDB" id="A0A4S3KZW9"/>
<organism evidence="4 5">
    <name type="scientific">Pseudofulvimonas gallinarii</name>
    <dbReference type="NCBI Taxonomy" id="634155"/>
    <lineage>
        <taxon>Bacteria</taxon>
        <taxon>Pseudomonadati</taxon>
        <taxon>Pseudomonadota</taxon>
        <taxon>Gammaproteobacteria</taxon>
        <taxon>Lysobacterales</taxon>
        <taxon>Rhodanobacteraceae</taxon>
        <taxon>Pseudofulvimonas</taxon>
    </lineage>
</organism>
<dbReference type="OrthoDB" id="9814042at2"/>
<comment type="caution">
    <text evidence="4">The sequence shown here is derived from an EMBL/GenBank/DDBJ whole genome shotgun (WGS) entry which is preliminary data.</text>
</comment>
<evidence type="ECO:0000256" key="3">
    <source>
        <dbReference type="SAM" id="SignalP"/>
    </source>
</evidence>
<dbReference type="PROSITE" id="PS51257">
    <property type="entry name" value="PROKAR_LIPOPROTEIN"/>
    <property type="match status" value="1"/>
</dbReference>
<protein>
    <submittedName>
        <fullName evidence="4">Type IV pilus assembly protein PilF</fullName>
    </submittedName>
</protein>
<accession>A0A4S3KZW9</accession>
<dbReference type="Proteomes" id="UP000294599">
    <property type="component" value="Unassembled WGS sequence"/>
</dbReference>
<gene>
    <name evidence="4" type="ORF">EDC25_10172</name>
</gene>
<feature type="signal peptide" evidence="3">
    <location>
        <begin position="1"/>
        <end position="24"/>
    </location>
</feature>
<sequence>MQPSDRLVLIFLLAAFMLAGSGCASQPRMNEPQMRSNTVAAVPNRGNRDSGNRNNRNGSSRSRGGNQMDGETRRNNSDILVELGQRYYARGEYEIALEKLNSALNIDPNSASAHTVIAILYETIGNSDQAAHHYRQSVRHGGRQGDILNNYGSWQCRQRNYAEAEQSFRQALADPFYKTPESAMANAGTCALASGRMDLAENYLSQVLTRFPNDVQALLGMANVAFSKQEYLRARAFVQRADASGGLDRQALELAARIEEQLGDTGAAATYRARLRSSGG</sequence>
<dbReference type="PANTHER" id="PTHR12558">
    <property type="entry name" value="CELL DIVISION CYCLE 16,23,27"/>
    <property type="match status" value="1"/>
</dbReference>
<dbReference type="NCBIfam" id="TIGR02521">
    <property type="entry name" value="type_IV_pilW"/>
    <property type="match status" value="1"/>
</dbReference>
<feature type="compositionally biased region" description="Polar residues" evidence="2">
    <location>
        <begin position="26"/>
        <end position="39"/>
    </location>
</feature>
<feature type="chain" id="PRO_5030100343" evidence="3">
    <location>
        <begin position="25"/>
        <end position="280"/>
    </location>
</feature>
<evidence type="ECO:0000256" key="2">
    <source>
        <dbReference type="SAM" id="MobiDB-lite"/>
    </source>
</evidence>
<reference evidence="4 5" key="1">
    <citation type="submission" date="2019-03" db="EMBL/GenBank/DDBJ databases">
        <title>Genomic Encyclopedia of Type Strains, Phase IV (KMG-IV): sequencing the most valuable type-strain genomes for metagenomic binning, comparative biology and taxonomic classification.</title>
        <authorList>
            <person name="Goeker M."/>
        </authorList>
    </citation>
    <scope>NUCLEOTIDE SEQUENCE [LARGE SCALE GENOMIC DNA]</scope>
    <source>
        <strain evidence="4 5">DSM 21944</strain>
    </source>
</reference>
<dbReference type="InterPro" id="IPR013360">
    <property type="entry name" value="Pilus_4_PilW"/>
</dbReference>
<evidence type="ECO:0000313" key="4">
    <source>
        <dbReference type="EMBL" id="TCT01217.1"/>
    </source>
</evidence>
<dbReference type="Gene3D" id="1.25.40.10">
    <property type="entry name" value="Tetratricopeptide repeat domain"/>
    <property type="match status" value="1"/>
</dbReference>
<keyword evidence="1" id="KW-0802">TPR repeat</keyword>
<dbReference type="SMART" id="SM00028">
    <property type="entry name" value="TPR"/>
    <property type="match status" value="4"/>
</dbReference>
<keyword evidence="5" id="KW-1185">Reference proteome</keyword>
<dbReference type="PROSITE" id="PS50005">
    <property type="entry name" value="TPR"/>
    <property type="match status" value="1"/>
</dbReference>
<evidence type="ECO:0000256" key="1">
    <source>
        <dbReference type="PROSITE-ProRule" id="PRU00339"/>
    </source>
</evidence>